<dbReference type="RefSeq" id="WP_122911371.1">
    <property type="nucleotide sequence ID" value="NZ_CBCSBE010000061.1"/>
</dbReference>
<evidence type="ECO:0000256" key="1">
    <source>
        <dbReference type="SAM" id="SignalP"/>
    </source>
</evidence>
<sequence>MLTNKLLTIVFALMLLTPTVPKDPLDFDPNKPLGDVSPIHVSIAQFEERYHKDVLIPQYIPFKHTHSGGRFSDSFKNVSIDYINVNSNERLSMDVSFKNHWGKFLEVAELVTLDDGTKAWYLNKRGRVAEFLGFHKGGLFYDIGITKNNKNRLNDLLKVANSLK</sequence>
<name>A0A3M8BQ31_9BACL</name>
<feature type="signal peptide" evidence="1">
    <location>
        <begin position="1"/>
        <end position="22"/>
    </location>
</feature>
<dbReference type="Proteomes" id="UP000282028">
    <property type="component" value="Unassembled WGS sequence"/>
</dbReference>
<reference evidence="2 3" key="1">
    <citation type="submission" date="2018-10" db="EMBL/GenBank/DDBJ databases">
        <title>Phylogenomics of Brevibacillus.</title>
        <authorList>
            <person name="Dunlap C."/>
        </authorList>
    </citation>
    <scope>NUCLEOTIDE SEQUENCE [LARGE SCALE GENOMIC DNA]</scope>
    <source>
        <strain evidence="2 3">JCM 12215</strain>
    </source>
</reference>
<dbReference type="AlphaFoldDB" id="A0A3M8BQ31"/>
<evidence type="ECO:0000313" key="3">
    <source>
        <dbReference type="Proteomes" id="UP000282028"/>
    </source>
</evidence>
<comment type="caution">
    <text evidence="2">The sequence shown here is derived from an EMBL/GenBank/DDBJ whole genome shotgun (WGS) entry which is preliminary data.</text>
</comment>
<accession>A0A3M8BQ31</accession>
<keyword evidence="3" id="KW-1185">Reference proteome</keyword>
<dbReference type="EMBL" id="RHHR01000075">
    <property type="protein sequence ID" value="RNB65403.1"/>
    <property type="molecule type" value="Genomic_DNA"/>
</dbReference>
<proteinExistence type="predicted"/>
<evidence type="ECO:0008006" key="4">
    <source>
        <dbReference type="Google" id="ProtNLM"/>
    </source>
</evidence>
<evidence type="ECO:0000313" key="2">
    <source>
        <dbReference type="EMBL" id="RNB65403.1"/>
    </source>
</evidence>
<dbReference type="OrthoDB" id="2476458at2"/>
<organism evidence="2 3">
    <name type="scientific">Brevibacillus invocatus</name>
    <dbReference type="NCBI Taxonomy" id="173959"/>
    <lineage>
        <taxon>Bacteria</taxon>
        <taxon>Bacillati</taxon>
        <taxon>Bacillota</taxon>
        <taxon>Bacilli</taxon>
        <taxon>Bacillales</taxon>
        <taxon>Paenibacillaceae</taxon>
        <taxon>Brevibacillus</taxon>
    </lineage>
</organism>
<gene>
    <name evidence="2" type="ORF">EDM52_23735</name>
</gene>
<feature type="chain" id="PRO_5018327761" description="DUF4367 domain-containing protein" evidence="1">
    <location>
        <begin position="23"/>
        <end position="164"/>
    </location>
</feature>
<keyword evidence="1" id="KW-0732">Signal</keyword>
<protein>
    <recommendedName>
        <fullName evidence="4">DUF4367 domain-containing protein</fullName>
    </recommendedName>
</protein>